<evidence type="ECO:0000313" key="4">
    <source>
        <dbReference type="Proteomes" id="UP000008810"/>
    </source>
</evidence>
<dbReference type="PANTHER" id="PTHR31175:SF24">
    <property type="entry name" value="OS09G0545500 PROTEIN"/>
    <property type="match status" value="1"/>
</dbReference>
<dbReference type="STRING" id="15368.A0A0Q3HCU0"/>
<keyword evidence="4" id="KW-1185">Reference proteome</keyword>
<comment type="similarity">
    <text evidence="1">Belongs to the ARG7 family.</text>
</comment>
<dbReference type="InParanoid" id="A0A0Q3HCU0"/>
<dbReference type="Pfam" id="PF02519">
    <property type="entry name" value="Auxin_inducible"/>
    <property type="match status" value="1"/>
</dbReference>
<name>A0A0Q3HCU0_BRADI</name>
<dbReference type="GO" id="GO:0009733">
    <property type="term" value="P:response to auxin"/>
    <property type="evidence" value="ECO:0007669"/>
    <property type="project" value="InterPro"/>
</dbReference>
<evidence type="ECO:0000313" key="2">
    <source>
        <dbReference type="EMBL" id="KQJ91306.1"/>
    </source>
</evidence>
<reference evidence="3" key="3">
    <citation type="submission" date="2018-08" db="UniProtKB">
        <authorList>
            <consortium name="EnsemblPlants"/>
        </authorList>
    </citation>
    <scope>IDENTIFICATION</scope>
    <source>
        <strain evidence="3">cv. Bd21</strain>
    </source>
</reference>
<evidence type="ECO:0000256" key="1">
    <source>
        <dbReference type="ARBA" id="ARBA00006974"/>
    </source>
</evidence>
<dbReference type="EMBL" id="CM000883">
    <property type="protein sequence ID" value="KQJ91306.1"/>
    <property type="molecule type" value="Genomic_DNA"/>
</dbReference>
<reference evidence="2" key="2">
    <citation type="submission" date="2017-06" db="EMBL/GenBank/DDBJ databases">
        <title>WGS assembly of Brachypodium distachyon.</title>
        <authorList>
            <consortium name="The International Brachypodium Initiative"/>
            <person name="Lucas S."/>
            <person name="Harmon-Smith M."/>
            <person name="Lail K."/>
            <person name="Tice H."/>
            <person name="Grimwood J."/>
            <person name="Bruce D."/>
            <person name="Barry K."/>
            <person name="Shu S."/>
            <person name="Lindquist E."/>
            <person name="Wang M."/>
            <person name="Pitluck S."/>
            <person name="Vogel J.P."/>
            <person name="Garvin D.F."/>
            <person name="Mockler T.C."/>
            <person name="Schmutz J."/>
            <person name="Rokhsar D."/>
            <person name="Bevan M.W."/>
        </authorList>
    </citation>
    <scope>NUCLEOTIDE SEQUENCE</scope>
    <source>
        <strain evidence="2">Bd21</strain>
    </source>
</reference>
<accession>A0A0Q3HCU0</accession>
<organism evidence="2">
    <name type="scientific">Brachypodium distachyon</name>
    <name type="common">Purple false brome</name>
    <name type="synonym">Trachynia distachya</name>
    <dbReference type="NCBI Taxonomy" id="15368"/>
    <lineage>
        <taxon>Eukaryota</taxon>
        <taxon>Viridiplantae</taxon>
        <taxon>Streptophyta</taxon>
        <taxon>Embryophyta</taxon>
        <taxon>Tracheophyta</taxon>
        <taxon>Spermatophyta</taxon>
        <taxon>Magnoliopsida</taxon>
        <taxon>Liliopsida</taxon>
        <taxon>Poales</taxon>
        <taxon>Poaceae</taxon>
        <taxon>BOP clade</taxon>
        <taxon>Pooideae</taxon>
        <taxon>Stipodae</taxon>
        <taxon>Brachypodieae</taxon>
        <taxon>Brachypodium</taxon>
    </lineage>
</organism>
<gene>
    <name evidence="2" type="ORF">BRADI_4g36947v3</name>
</gene>
<evidence type="ECO:0000313" key="3">
    <source>
        <dbReference type="EnsemblPlants" id="KQJ91306"/>
    </source>
</evidence>
<dbReference type="AlphaFoldDB" id="A0A0Q3HCU0"/>
<dbReference type="OrthoDB" id="605123at2759"/>
<proteinExistence type="inferred from homology"/>
<protein>
    <submittedName>
        <fullName evidence="2 3">Uncharacterized protein</fullName>
    </submittedName>
</protein>
<dbReference type="Gramene" id="KQJ91306">
    <property type="protein sequence ID" value="KQJ91306"/>
    <property type="gene ID" value="BRADI_4g36947v3"/>
</dbReference>
<dbReference type="Proteomes" id="UP000008810">
    <property type="component" value="Chromosome 4"/>
</dbReference>
<reference evidence="2 3" key="1">
    <citation type="journal article" date="2010" name="Nature">
        <title>Genome sequencing and analysis of the model grass Brachypodium distachyon.</title>
        <authorList>
            <consortium name="International Brachypodium Initiative"/>
        </authorList>
    </citation>
    <scope>NUCLEOTIDE SEQUENCE [LARGE SCALE GENOMIC DNA]</scope>
    <source>
        <strain evidence="2 3">Bd21</strain>
    </source>
</reference>
<dbReference type="PANTHER" id="PTHR31175">
    <property type="entry name" value="AUXIN-RESPONSIVE FAMILY PROTEIN"/>
    <property type="match status" value="1"/>
</dbReference>
<dbReference type="InterPro" id="IPR003676">
    <property type="entry name" value="SAUR_fam"/>
</dbReference>
<dbReference type="EnsemblPlants" id="KQJ91306">
    <property type="protein sequence ID" value="KQJ91306"/>
    <property type="gene ID" value="BRADI_4g36947v3"/>
</dbReference>
<sequence>MIQPKKLAQLARKWQRAKTTVAGDDEVCCASSNVTDKGHFVVYTAEGRRFEVPLVYLGTTIFLELLRMSQEEFGYTSDGKITLPFNAMMMEYIMCLLRRNASEEVERAFLSSVYSSCTVSSELLNQQHAVCSS</sequence>